<evidence type="ECO:0000313" key="8">
    <source>
        <dbReference type="EMBL" id="MBJ7544216.1"/>
    </source>
</evidence>
<evidence type="ECO:0000256" key="7">
    <source>
        <dbReference type="SAM" id="SignalP"/>
    </source>
</evidence>
<keyword evidence="9" id="KW-1185">Reference proteome</keyword>
<evidence type="ECO:0000256" key="3">
    <source>
        <dbReference type="ARBA" id="ARBA00022692"/>
    </source>
</evidence>
<dbReference type="Proteomes" id="UP000623250">
    <property type="component" value="Unassembled WGS sequence"/>
</dbReference>
<feature type="transmembrane region" description="Helical" evidence="6">
    <location>
        <begin position="62"/>
        <end position="83"/>
    </location>
</feature>
<dbReference type="InterPro" id="IPR005171">
    <property type="entry name" value="Cyt_c_oxidase_su4_prok"/>
</dbReference>
<evidence type="ECO:0000256" key="4">
    <source>
        <dbReference type="ARBA" id="ARBA00022989"/>
    </source>
</evidence>
<evidence type="ECO:0000313" key="9">
    <source>
        <dbReference type="Proteomes" id="UP000623250"/>
    </source>
</evidence>
<evidence type="ECO:0000256" key="6">
    <source>
        <dbReference type="SAM" id="Phobius"/>
    </source>
</evidence>
<gene>
    <name evidence="8" type="ORF">JDN41_11740</name>
</gene>
<dbReference type="Pfam" id="PF03626">
    <property type="entry name" value="COX4_pro"/>
    <property type="match status" value="1"/>
</dbReference>
<feature type="chain" id="PRO_5034722784" evidence="7">
    <location>
        <begin position="24"/>
        <end position="84"/>
    </location>
</feature>
<accession>A0A8I1GHM7</accession>
<dbReference type="GO" id="GO:0005886">
    <property type="term" value="C:plasma membrane"/>
    <property type="evidence" value="ECO:0007669"/>
    <property type="project" value="UniProtKB-SubCell"/>
</dbReference>
<sequence length="84" mass="9003">MLFRTFFALIALAICGAAVATFAANIPGAIASVLVLAFLKARLLVLDFMAMRDRPGVLSFTLFLWAGLLLTMALARSLILPAFT</sequence>
<dbReference type="RefSeq" id="WP_162173089.1">
    <property type="nucleotide sequence ID" value="NZ_JAEMUK010000078.1"/>
</dbReference>
<keyword evidence="7" id="KW-0732">Signal</keyword>
<organism evidence="8 9">
    <name type="scientific">Rhodomicrobium udaipurense</name>
    <dbReference type="NCBI Taxonomy" id="1202716"/>
    <lineage>
        <taxon>Bacteria</taxon>
        <taxon>Pseudomonadati</taxon>
        <taxon>Pseudomonadota</taxon>
        <taxon>Alphaproteobacteria</taxon>
        <taxon>Hyphomicrobiales</taxon>
        <taxon>Hyphomicrobiaceae</taxon>
        <taxon>Rhodomicrobium</taxon>
    </lineage>
</organism>
<evidence type="ECO:0000256" key="2">
    <source>
        <dbReference type="ARBA" id="ARBA00022475"/>
    </source>
</evidence>
<reference evidence="8 9" key="1">
    <citation type="submission" date="2020-12" db="EMBL/GenBank/DDBJ databases">
        <title>Revised draft genomes of Rhodomicrobium vannielii ATCC 17100 and Rhodomicrobium udaipurense JA643.</title>
        <authorList>
            <person name="Conners E.M."/>
            <person name="Davenport E.J."/>
            <person name="Bose A."/>
        </authorList>
    </citation>
    <scope>NUCLEOTIDE SEQUENCE [LARGE SCALE GENOMIC DNA]</scope>
    <source>
        <strain evidence="8 9">JA643</strain>
    </source>
</reference>
<evidence type="ECO:0000256" key="5">
    <source>
        <dbReference type="ARBA" id="ARBA00023136"/>
    </source>
</evidence>
<comment type="subcellular location">
    <subcellularLocation>
        <location evidence="1">Cell membrane</location>
        <topology evidence="1">Multi-pass membrane protein</topology>
    </subcellularLocation>
</comment>
<protein>
    <submittedName>
        <fullName evidence="8">Cytochrome C oxidase subunit IV family protein</fullName>
    </submittedName>
</protein>
<keyword evidence="5 6" id="KW-0472">Membrane</keyword>
<feature type="signal peptide" evidence="7">
    <location>
        <begin position="1"/>
        <end position="23"/>
    </location>
</feature>
<evidence type="ECO:0000256" key="1">
    <source>
        <dbReference type="ARBA" id="ARBA00004651"/>
    </source>
</evidence>
<comment type="caution">
    <text evidence="8">The sequence shown here is derived from an EMBL/GenBank/DDBJ whole genome shotgun (WGS) entry which is preliminary data.</text>
</comment>
<proteinExistence type="predicted"/>
<keyword evidence="4 6" id="KW-1133">Transmembrane helix</keyword>
<dbReference type="AlphaFoldDB" id="A0A8I1GHM7"/>
<name>A0A8I1GHM7_9HYPH</name>
<dbReference type="EMBL" id="JAEMUK010000078">
    <property type="protein sequence ID" value="MBJ7544216.1"/>
    <property type="molecule type" value="Genomic_DNA"/>
</dbReference>
<keyword evidence="2" id="KW-1003">Cell membrane</keyword>
<keyword evidence="3 6" id="KW-0812">Transmembrane</keyword>